<evidence type="ECO:0000256" key="2">
    <source>
        <dbReference type="ARBA" id="ARBA00022475"/>
    </source>
</evidence>
<evidence type="ECO:0000256" key="4">
    <source>
        <dbReference type="ARBA" id="ARBA00022989"/>
    </source>
</evidence>
<reference evidence="9" key="1">
    <citation type="submission" date="2020-10" db="EMBL/GenBank/DDBJ databases">
        <authorList>
            <person name="Gilroy R."/>
        </authorList>
    </citation>
    <scope>NUCLEOTIDE SEQUENCE</scope>
    <source>
        <strain evidence="9">1383</strain>
    </source>
</reference>
<dbReference type="Proteomes" id="UP000824161">
    <property type="component" value="Unassembled WGS sequence"/>
</dbReference>
<dbReference type="InterPro" id="IPR050539">
    <property type="entry name" value="ThrE_Dicarb/AminoAcid_Exp"/>
</dbReference>
<comment type="similarity">
    <text evidence="6">Belongs to the ThrE exporter (TC 2.A.79) family.</text>
</comment>
<evidence type="ECO:0000313" key="10">
    <source>
        <dbReference type="Proteomes" id="UP000824161"/>
    </source>
</evidence>
<proteinExistence type="inferred from homology"/>
<name>A0A9D1H8A8_9FLAO</name>
<evidence type="ECO:0000256" key="3">
    <source>
        <dbReference type="ARBA" id="ARBA00022692"/>
    </source>
</evidence>
<comment type="caution">
    <text evidence="9">The sequence shown here is derived from an EMBL/GenBank/DDBJ whole genome shotgun (WGS) entry which is preliminary data.</text>
</comment>
<feature type="transmembrane region" description="Helical" evidence="7">
    <location>
        <begin position="195"/>
        <end position="218"/>
    </location>
</feature>
<evidence type="ECO:0000256" key="1">
    <source>
        <dbReference type="ARBA" id="ARBA00004651"/>
    </source>
</evidence>
<gene>
    <name evidence="9" type="ORF">IAC44_00160</name>
</gene>
<dbReference type="EMBL" id="DVLY01000004">
    <property type="protein sequence ID" value="HIT97231.1"/>
    <property type="molecule type" value="Genomic_DNA"/>
</dbReference>
<reference evidence="9" key="2">
    <citation type="journal article" date="2021" name="PeerJ">
        <title>Extensive microbial diversity within the chicken gut microbiome revealed by metagenomics and culture.</title>
        <authorList>
            <person name="Gilroy R."/>
            <person name="Ravi A."/>
            <person name="Getino M."/>
            <person name="Pursley I."/>
            <person name="Horton D.L."/>
            <person name="Alikhan N.F."/>
            <person name="Baker D."/>
            <person name="Gharbi K."/>
            <person name="Hall N."/>
            <person name="Watson M."/>
            <person name="Adriaenssens E.M."/>
            <person name="Foster-Nyarko E."/>
            <person name="Jarju S."/>
            <person name="Secka A."/>
            <person name="Antonio M."/>
            <person name="Oren A."/>
            <person name="Chaudhuri R.R."/>
            <person name="La Ragione R."/>
            <person name="Hildebrand F."/>
            <person name="Pallen M.J."/>
        </authorList>
    </citation>
    <scope>NUCLEOTIDE SEQUENCE</scope>
    <source>
        <strain evidence="9">1383</strain>
    </source>
</reference>
<dbReference type="InterPro" id="IPR010619">
    <property type="entry name" value="ThrE-like_N"/>
</dbReference>
<keyword evidence="2" id="KW-1003">Cell membrane</keyword>
<evidence type="ECO:0000256" key="5">
    <source>
        <dbReference type="ARBA" id="ARBA00023136"/>
    </source>
</evidence>
<protein>
    <submittedName>
        <fullName evidence="9">Threonine/serine exporter family protein</fullName>
    </submittedName>
</protein>
<dbReference type="Pfam" id="PF06738">
    <property type="entry name" value="ThrE"/>
    <property type="match status" value="1"/>
</dbReference>
<sequence length="256" mass="27987">MERYKEISDLLLELATTLTACGSHTSRIVRNVNRAAQCFGCSTDITLFQKNITMTLRDNRDGEIRLTAVKKITPRPIDFRIVSSISSLTWYAYDNLISIEEFRRRFDEIVHRPRYSTLPVTLLVGIANACFCRIFTGDLPAMLLVLAGTLVGFSARSYLTRQRTNALVVFIISAFLSSFVVGAAVQLGVPTQTAHIAIGSSVLFLIPGVPLMNGVIDVLEGHVLAGVSRLITATVSIVCITIGLSISLLLLGINEL</sequence>
<organism evidence="9 10">
    <name type="scientific">Candidatus Merdimorpha stercoravium</name>
    <dbReference type="NCBI Taxonomy" id="2840863"/>
    <lineage>
        <taxon>Bacteria</taxon>
        <taxon>Pseudomonadati</taxon>
        <taxon>Bacteroidota</taxon>
        <taxon>Flavobacteriia</taxon>
        <taxon>Flavobacteriales</taxon>
        <taxon>Candidatus Merdimorpha</taxon>
    </lineage>
</organism>
<feature type="domain" description="Threonine/serine exporter-like N-terminal" evidence="8">
    <location>
        <begin position="9"/>
        <end position="249"/>
    </location>
</feature>
<comment type="subcellular location">
    <subcellularLocation>
        <location evidence="1">Cell membrane</location>
        <topology evidence="1">Multi-pass membrane protein</topology>
    </subcellularLocation>
</comment>
<evidence type="ECO:0000256" key="6">
    <source>
        <dbReference type="ARBA" id="ARBA00034125"/>
    </source>
</evidence>
<feature type="transmembrane region" description="Helical" evidence="7">
    <location>
        <begin position="115"/>
        <end position="136"/>
    </location>
</feature>
<dbReference type="GO" id="GO:0005886">
    <property type="term" value="C:plasma membrane"/>
    <property type="evidence" value="ECO:0007669"/>
    <property type="project" value="UniProtKB-SubCell"/>
</dbReference>
<feature type="transmembrane region" description="Helical" evidence="7">
    <location>
        <begin position="230"/>
        <end position="253"/>
    </location>
</feature>
<dbReference type="PANTHER" id="PTHR34390">
    <property type="entry name" value="UPF0442 PROTEIN YJJB-RELATED"/>
    <property type="match status" value="1"/>
</dbReference>
<keyword evidence="5 7" id="KW-0472">Membrane</keyword>
<evidence type="ECO:0000256" key="7">
    <source>
        <dbReference type="SAM" id="Phobius"/>
    </source>
</evidence>
<feature type="transmembrane region" description="Helical" evidence="7">
    <location>
        <begin position="142"/>
        <end position="159"/>
    </location>
</feature>
<evidence type="ECO:0000313" key="9">
    <source>
        <dbReference type="EMBL" id="HIT97231.1"/>
    </source>
</evidence>
<evidence type="ECO:0000259" key="8">
    <source>
        <dbReference type="Pfam" id="PF06738"/>
    </source>
</evidence>
<dbReference type="GO" id="GO:0022857">
    <property type="term" value="F:transmembrane transporter activity"/>
    <property type="evidence" value="ECO:0007669"/>
    <property type="project" value="InterPro"/>
</dbReference>
<accession>A0A9D1H8A8</accession>
<keyword evidence="4 7" id="KW-1133">Transmembrane helix</keyword>
<dbReference type="PANTHER" id="PTHR34390:SF2">
    <property type="entry name" value="SUCCINATE TRANSPORTER SUBUNIT YJJP-RELATED"/>
    <property type="match status" value="1"/>
</dbReference>
<dbReference type="GO" id="GO:0015744">
    <property type="term" value="P:succinate transport"/>
    <property type="evidence" value="ECO:0007669"/>
    <property type="project" value="TreeGrafter"/>
</dbReference>
<dbReference type="AlphaFoldDB" id="A0A9D1H8A8"/>
<keyword evidence="3 7" id="KW-0812">Transmembrane</keyword>
<feature type="transmembrane region" description="Helical" evidence="7">
    <location>
        <begin position="166"/>
        <end position="189"/>
    </location>
</feature>